<reference evidence="5 6" key="1">
    <citation type="submission" date="2020-01" db="EMBL/GenBank/DDBJ databases">
        <authorList>
            <person name="Chen S."/>
        </authorList>
    </citation>
    <scope>NUCLEOTIDE SEQUENCE [LARGE SCALE GENOMIC DNA]</scope>
    <source>
        <strain evidence="5 6">GS-10</strain>
    </source>
</reference>
<dbReference type="InterPro" id="IPR015797">
    <property type="entry name" value="NUDIX_hydrolase-like_dom_sf"/>
</dbReference>
<sequence length="144" mass="16354">MIRRFGTPPETGRRYTLRPGAYAVLTLGDQVLLTHQATPWPEFQLPGGGIDKGESPLHALHREVFEETGWSISVPRRLGAFRRFTFMPEYDIWAEKLCTIYAARPVRQLAEPPEPDHSAVWMPYDLAVDALGNPGDRHFLERLG</sequence>
<dbReference type="PANTHER" id="PTHR43736:SF1">
    <property type="entry name" value="DIHYDRONEOPTERIN TRIPHOSPHATE DIPHOSPHATASE"/>
    <property type="match status" value="1"/>
</dbReference>
<dbReference type="PANTHER" id="PTHR43736">
    <property type="entry name" value="ADP-RIBOSE PYROPHOSPHATASE"/>
    <property type="match status" value="1"/>
</dbReference>
<keyword evidence="6" id="KW-1185">Reference proteome</keyword>
<dbReference type="InterPro" id="IPR000086">
    <property type="entry name" value="NUDIX_hydrolase_dom"/>
</dbReference>
<gene>
    <name evidence="5" type="ORF">GR167_08690</name>
</gene>
<dbReference type="Gene3D" id="3.90.79.10">
    <property type="entry name" value="Nucleoside Triphosphate Pyrophosphohydrolase"/>
    <property type="match status" value="1"/>
</dbReference>
<dbReference type="EMBL" id="WWEN01000003">
    <property type="protein sequence ID" value="MYM55380.1"/>
    <property type="molecule type" value="Genomic_DNA"/>
</dbReference>
<dbReference type="PRINTS" id="PR00502">
    <property type="entry name" value="NUDIXFAMILY"/>
</dbReference>
<evidence type="ECO:0000313" key="6">
    <source>
        <dbReference type="Proteomes" id="UP000479043"/>
    </source>
</evidence>
<organism evidence="5 6">
    <name type="scientific">Thalassovita mangrovi</name>
    <dbReference type="NCBI Taxonomy" id="2692236"/>
    <lineage>
        <taxon>Bacteria</taxon>
        <taxon>Pseudomonadati</taxon>
        <taxon>Pseudomonadota</taxon>
        <taxon>Alphaproteobacteria</taxon>
        <taxon>Rhodobacterales</taxon>
        <taxon>Roseobacteraceae</taxon>
        <taxon>Thalassovita</taxon>
    </lineage>
</organism>
<dbReference type="GO" id="GO:0016787">
    <property type="term" value="F:hydrolase activity"/>
    <property type="evidence" value="ECO:0007669"/>
    <property type="project" value="UniProtKB-KW"/>
</dbReference>
<dbReference type="InterPro" id="IPR020084">
    <property type="entry name" value="NUDIX_hydrolase_CS"/>
</dbReference>
<evidence type="ECO:0000256" key="2">
    <source>
        <dbReference type="ARBA" id="ARBA00022801"/>
    </source>
</evidence>
<dbReference type="Pfam" id="PF00293">
    <property type="entry name" value="NUDIX"/>
    <property type="match status" value="1"/>
</dbReference>
<evidence type="ECO:0000256" key="1">
    <source>
        <dbReference type="ARBA" id="ARBA00001946"/>
    </source>
</evidence>
<evidence type="ECO:0000259" key="4">
    <source>
        <dbReference type="PROSITE" id="PS51462"/>
    </source>
</evidence>
<evidence type="ECO:0000313" key="5">
    <source>
        <dbReference type="EMBL" id="MYM55380.1"/>
    </source>
</evidence>
<accession>A0A6L8LLH6</accession>
<dbReference type="SUPFAM" id="SSF55811">
    <property type="entry name" value="Nudix"/>
    <property type="match status" value="1"/>
</dbReference>
<feature type="domain" description="Nudix hydrolase" evidence="4">
    <location>
        <begin position="16"/>
        <end position="144"/>
    </location>
</feature>
<comment type="cofactor">
    <cofactor evidence="1">
        <name>Mg(2+)</name>
        <dbReference type="ChEBI" id="CHEBI:18420"/>
    </cofactor>
</comment>
<dbReference type="RefSeq" id="WP_160973077.1">
    <property type="nucleotide sequence ID" value="NZ_WWEN01000003.1"/>
</dbReference>
<dbReference type="CDD" id="cd04684">
    <property type="entry name" value="NUDIX_Hydrolase"/>
    <property type="match status" value="1"/>
</dbReference>
<dbReference type="AlphaFoldDB" id="A0A6L8LLH6"/>
<dbReference type="Proteomes" id="UP000479043">
    <property type="component" value="Unassembled WGS sequence"/>
</dbReference>
<dbReference type="InterPro" id="IPR020476">
    <property type="entry name" value="Nudix_hydrolase"/>
</dbReference>
<keyword evidence="2 3" id="KW-0378">Hydrolase</keyword>
<dbReference type="PROSITE" id="PS00893">
    <property type="entry name" value="NUDIX_BOX"/>
    <property type="match status" value="1"/>
</dbReference>
<evidence type="ECO:0000256" key="3">
    <source>
        <dbReference type="RuleBase" id="RU003476"/>
    </source>
</evidence>
<comment type="similarity">
    <text evidence="3">Belongs to the Nudix hydrolase family.</text>
</comment>
<dbReference type="PROSITE" id="PS51462">
    <property type="entry name" value="NUDIX"/>
    <property type="match status" value="1"/>
</dbReference>
<proteinExistence type="inferred from homology"/>
<protein>
    <submittedName>
        <fullName evidence="5">NUDIX domain-containing protein</fullName>
    </submittedName>
</protein>
<name>A0A6L8LLH6_9RHOB</name>
<comment type="caution">
    <text evidence="5">The sequence shown here is derived from an EMBL/GenBank/DDBJ whole genome shotgun (WGS) entry which is preliminary data.</text>
</comment>